<evidence type="ECO:0000313" key="2">
    <source>
        <dbReference type="EMBL" id="CCG52259.1"/>
    </source>
</evidence>
<dbReference type="PATRIC" id="fig|1094466.5.peg.259"/>
<dbReference type="AlphaFoldDB" id="H8XNZ2"/>
<proteinExistence type="predicted"/>
<reference evidence="2 3" key="1">
    <citation type="journal article" date="2012" name="J. Bacteriol.">
        <title>Complete Genome Sequence of Flavobacterium indicum GPSTA100-9T, Isolated from Warm Spring Water.</title>
        <authorList>
            <person name="Barbier P."/>
            <person name="Houel A."/>
            <person name="Loux V."/>
            <person name="Poulain J."/>
            <person name="Bernardet J.F."/>
            <person name="Touchon M."/>
            <person name="Duchaud E."/>
        </authorList>
    </citation>
    <scope>NUCLEOTIDE SEQUENCE [LARGE SCALE GENOMIC DNA]</scope>
    <source>
        <strain evidence="3">DSM 17447 / CIP 109464 / GPTSA100-9</strain>
    </source>
</reference>
<protein>
    <submittedName>
        <fullName evidence="2">Uncharacterized protein</fullName>
    </submittedName>
</protein>
<dbReference type="HOGENOM" id="CLU_2355585_0_0_10"/>
<gene>
    <name evidence="2" type="ordered locus">KQS_01320</name>
</gene>
<keyword evidence="1" id="KW-0732">Signal</keyword>
<evidence type="ECO:0000256" key="1">
    <source>
        <dbReference type="SAM" id="SignalP"/>
    </source>
</evidence>
<accession>H8XNZ2</accession>
<keyword evidence="3" id="KW-1185">Reference proteome</keyword>
<dbReference type="Proteomes" id="UP000007599">
    <property type="component" value="Chromosome I"/>
</dbReference>
<dbReference type="KEGG" id="fin:KQS_01320"/>
<feature type="signal peptide" evidence="1">
    <location>
        <begin position="1"/>
        <end position="26"/>
    </location>
</feature>
<organism evidence="2 3">
    <name type="scientific">Flavobacterium indicum (strain DSM 17447 / CIP 109464 / GPTSA100-9)</name>
    <dbReference type="NCBI Taxonomy" id="1094466"/>
    <lineage>
        <taxon>Bacteria</taxon>
        <taxon>Pseudomonadati</taxon>
        <taxon>Bacteroidota</taxon>
        <taxon>Flavobacteriia</taxon>
        <taxon>Flavobacteriales</taxon>
        <taxon>Flavobacteriaceae</taxon>
        <taxon>Flavobacterium</taxon>
    </lineage>
</organism>
<dbReference type="EMBL" id="HE774682">
    <property type="protein sequence ID" value="CCG52259.1"/>
    <property type="molecule type" value="Genomic_DNA"/>
</dbReference>
<name>H8XNZ2_FLAIG</name>
<evidence type="ECO:0000313" key="3">
    <source>
        <dbReference type="Proteomes" id="UP000007599"/>
    </source>
</evidence>
<dbReference type="STRING" id="1094466.KQS_01320"/>
<feature type="chain" id="PRO_5003616951" evidence="1">
    <location>
        <begin position="27"/>
        <end position="96"/>
    </location>
</feature>
<reference evidence="3" key="2">
    <citation type="submission" date="2012-03" db="EMBL/GenBank/DDBJ databases">
        <title>Complete genome sequence of Flavobacterium indicum GPTSA100-9T, isolated from warm spring water.</title>
        <authorList>
            <person name="Barbier P."/>
            <person name="Houel A."/>
            <person name="Loux V."/>
            <person name="Poulain J."/>
            <person name="Bernardet J.-F."/>
            <person name="Touchon M."/>
            <person name="Duchaud E."/>
        </authorList>
    </citation>
    <scope>NUCLEOTIDE SEQUENCE [LARGE SCALE GENOMIC DNA]</scope>
    <source>
        <strain evidence="3">DSM 17447 / CIP 109464 / GPTSA100-9</strain>
    </source>
</reference>
<sequence>METQITTMKNAYFSLAFLLFGSFALANNKDYKPRNNSEILKEKVCTKTSKTTSDKKNSCTVTVKTATRNVTITVTCECSTGAACEQAYEIASFGLN</sequence>